<dbReference type="GO" id="GO:0070531">
    <property type="term" value="C:BRCA1-A complex"/>
    <property type="evidence" value="ECO:0007669"/>
    <property type="project" value="TreeGrafter"/>
</dbReference>
<reference evidence="14 15" key="1">
    <citation type="journal article" date="2014" name="Nat. Commun.">
        <title>Molecular traces of alternative social organization in a termite genome.</title>
        <authorList>
            <person name="Terrapon N."/>
            <person name="Li C."/>
            <person name="Robertson H.M."/>
            <person name="Ji L."/>
            <person name="Meng X."/>
            <person name="Booth W."/>
            <person name="Chen Z."/>
            <person name="Childers C.P."/>
            <person name="Glastad K.M."/>
            <person name="Gokhale K."/>
            <person name="Gowin J."/>
            <person name="Gronenberg W."/>
            <person name="Hermansen R.A."/>
            <person name="Hu H."/>
            <person name="Hunt B.G."/>
            <person name="Huylmans A.K."/>
            <person name="Khalil S.M."/>
            <person name="Mitchell R.D."/>
            <person name="Munoz-Torres M.C."/>
            <person name="Mustard J.A."/>
            <person name="Pan H."/>
            <person name="Reese J.T."/>
            <person name="Scharf M.E."/>
            <person name="Sun F."/>
            <person name="Vogel H."/>
            <person name="Xiao J."/>
            <person name="Yang W."/>
            <person name="Yang Z."/>
            <person name="Yang Z."/>
            <person name="Zhou J."/>
            <person name="Zhu J."/>
            <person name="Brent C.S."/>
            <person name="Elsik C.G."/>
            <person name="Goodisman M.A."/>
            <person name="Liberles D.A."/>
            <person name="Roe R.M."/>
            <person name="Vargo E.L."/>
            <person name="Vilcinskas A."/>
            <person name="Wang J."/>
            <person name="Bornberg-Bauer E."/>
            <person name="Korb J."/>
            <person name="Zhang G."/>
            <person name="Liebig J."/>
        </authorList>
    </citation>
    <scope>NUCLEOTIDE SEQUENCE [LARGE SCALE GENOMIC DNA]</scope>
    <source>
        <tissue evidence="14">Whole organism</tissue>
    </source>
</reference>
<dbReference type="SUPFAM" id="SSF48403">
    <property type="entry name" value="Ankyrin repeat"/>
    <property type="match status" value="1"/>
</dbReference>
<dbReference type="InterPro" id="IPR002110">
    <property type="entry name" value="Ankyrin_rpt"/>
</dbReference>
<dbReference type="InterPro" id="IPR036770">
    <property type="entry name" value="Ankyrin_rpt-contain_sf"/>
</dbReference>
<dbReference type="EMBL" id="KK852463">
    <property type="protein sequence ID" value="KDR23353.1"/>
    <property type="molecule type" value="Genomic_DNA"/>
</dbReference>
<dbReference type="PANTHER" id="PTHR24171">
    <property type="entry name" value="ANKYRIN REPEAT DOMAIN-CONTAINING PROTEIN 39-RELATED"/>
    <property type="match status" value="1"/>
</dbReference>
<proteinExistence type="predicted"/>
<dbReference type="GO" id="GO:0085020">
    <property type="term" value="P:protein K6-linked ubiquitination"/>
    <property type="evidence" value="ECO:0007669"/>
    <property type="project" value="TreeGrafter"/>
</dbReference>
<organism evidence="14 15">
    <name type="scientific">Zootermopsis nevadensis</name>
    <name type="common">Dampwood termite</name>
    <dbReference type="NCBI Taxonomy" id="136037"/>
    <lineage>
        <taxon>Eukaryota</taxon>
        <taxon>Metazoa</taxon>
        <taxon>Ecdysozoa</taxon>
        <taxon>Arthropoda</taxon>
        <taxon>Hexapoda</taxon>
        <taxon>Insecta</taxon>
        <taxon>Pterygota</taxon>
        <taxon>Neoptera</taxon>
        <taxon>Polyneoptera</taxon>
        <taxon>Dictyoptera</taxon>
        <taxon>Blattodea</taxon>
        <taxon>Blattoidea</taxon>
        <taxon>Termitoidae</taxon>
        <taxon>Termopsidae</taxon>
        <taxon>Zootermopsis</taxon>
    </lineage>
</organism>
<dbReference type="GO" id="GO:0008270">
    <property type="term" value="F:zinc ion binding"/>
    <property type="evidence" value="ECO:0007669"/>
    <property type="project" value="UniProtKB-KW"/>
</dbReference>
<dbReference type="eggNOG" id="KOG0504">
    <property type="taxonomic scope" value="Eukaryota"/>
</dbReference>
<keyword evidence="4" id="KW-0677">Repeat</keyword>
<dbReference type="CDD" id="cd17734">
    <property type="entry name" value="BRCT_Bard1_rpt1"/>
    <property type="match status" value="1"/>
</dbReference>
<feature type="domain" description="BRCT" evidence="13">
    <location>
        <begin position="442"/>
        <end position="557"/>
    </location>
</feature>
<gene>
    <name evidence="14" type="ORF">L798_05314</name>
</gene>
<evidence type="ECO:0000256" key="6">
    <source>
        <dbReference type="ARBA" id="ARBA00022833"/>
    </source>
</evidence>
<keyword evidence="3" id="KW-0479">Metal-binding</keyword>
<dbReference type="SMART" id="SM00248">
    <property type="entry name" value="ANK"/>
    <property type="match status" value="3"/>
</dbReference>
<dbReference type="Gene3D" id="3.30.40.10">
    <property type="entry name" value="Zinc/RING finger domain, C3HC4 (zinc finger)"/>
    <property type="match status" value="1"/>
</dbReference>
<dbReference type="SUPFAM" id="SSF57850">
    <property type="entry name" value="RING/U-box"/>
    <property type="match status" value="1"/>
</dbReference>
<dbReference type="InterPro" id="IPR001841">
    <property type="entry name" value="Znf_RING"/>
</dbReference>
<dbReference type="PROSITE" id="PS50089">
    <property type="entry name" value="ZF_RING_2"/>
    <property type="match status" value="1"/>
</dbReference>
<dbReference type="PROSITE" id="PS50088">
    <property type="entry name" value="ANK_REPEAT"/>
    <property type="match status" value="3"/>
</dbReference>
<evidence type="ECO:0000256" key="11">
    <source>
        <dbReference type="SAM" id="MobiDB-lite"/>
    </source>
</evidence>
<sequence length="557" mass="62061">MFEWVNTKVALRDLQEVLMCNICKKIPNDPVNYNMCGHFFCKACVRNDKNTCPMCGIPSLAVEITSDRLIANLIMGWRKICSTIGFKSSIDCLDDKKAVCGDKVHAKESEVKNGSGKCSDNKEDIKVSYRTADIFPDRSSLTGEEPMRKKGRRNKGQEPCISDTQKSSTITVVRKSRVFRNSAAKGIYKRNVKGETQLHVACLKGKVEEVKALLLDGANPNTKDYAGWTPLLDAVHYGFIGITELLLKYGAMVNVPGCDNITPLHEAVLNNKLEAVKLLLMYGADPDACDVKGRTPKDISKTEDMETALNSGASISIMKPLIEMKIPSLDPCQIIVFGCGLNKQQHKQLMTLIQQLKLKMVQTYSSEVTHIIVPTDPNNVCSADTDIIQGILQGKWIVNCKWLDVCLKMNELIHPQEFEVKGTSHFPNSEAPKRGRMNADKQLPGIFNGCHIYLAGVGATYMFDSIKLSKTDVVKLIQSGNGVVLTREPDPESIPPKECTVPYHASRSSSLAKCSHYVIYRTGKDEPKLKYNMTHIKSLSVQWLFDCMESFHLMEPM</sequence>
<evidence type="ECO:0000256" key="3">
    <source>
        <dbReference type="ARBA" id="ARBA00022723"/>
    </source>
</evidence>
<dbReference type="SMART" id="SM00184">
    <property type="entry name" value="RING"/>
    <property type="match status" value="1"/>
</dbReference>
<dbReference type="InterPro" id="IPR001357">
    <property type="entry name" value="BRCT_dom"/>
</dbReference>
<dbReference type="GO" id="GO:0005694">
    <property type="term" value="C:chromosome"/>
    <property type="evidence" value="ECO:0007669"/>
    <property type="project" value="UniProtKB-SubCell"/>
</dbReference>
<evidence type="ECO:0000256" key="5">
    <source>
        <dbReference type="ARBA" id="ARBA00022771"/>
    </source>
</evidence>
<dbReference type="InterPro" id="IPR018957">
    <property type="entry name" value="Znf_C3HC4_RING-type"/>
</dbReference>
<evidence type="ECO:0000259" key="12">
    <source>
        <dbReference type="PROSITE" id="PS50089"/>
    </source>
</evidence>
<dbReference type="InterPro" id="IPR036420">
    <property type="entry name" value="BRCT_dom_sf"/>
</dbReference>
<evidence type="ECO:0000259" key="13">
    <source>
        <dbReference type="PROSITE" id="PS50172"/>
    </source>
</evidence>
<keyword evidence="15" id="KW-1185">Reference proteome</keyword>
<keyword evidence="7 9" id="KW-0040">ANK repeat</keyword>
<dbReference type="AlphaFoldDB" id="A0A067RK00"/>
<evidence type="ECO:0000313" key="15">
    <source>
        <dbReference type="Proteomes" id="UP000027135"/>
    </source>
</evidence>
<dbReference type="Pfam" id="PF12796">
    <property type="entry name" value="Ank_2"/>
    <property type="match status" value="1"/>
</dbReference>
<dbReference type="STRING" id="136037.A0A067RK00"/>
<feature type="repeat" description="ANK" evidence="9">
    <location>
        <begin position="259"/>
        <end position="291"/>
    </location>
</feature>
<evidence type="ECO:0000256" key="7">
    <source>
        <dbReference type="ARBA" id="ARBA00023043"/>
    </source>
</evidence>
<evidence type="ECO:0000256" key="10">
    <source>
        <dbReference type="PROSITE-ProRule" id="PRU00175"/>
    </source>
</evidence>
<feature type="region of interest" description="Disordered" evidence="11">
    <location>
        <begin position="137"/>
        <end position="165"/>
    </location>
</feature>
<name>A0A067RK00_ZOONE</name>
<dbReference type="Proteomes" id="UP000027135">
    <property type="component" value="Unassembled WGS sequence"/>
</dbReference>
<dbReference type="PANTHER" id="PTHR24171:SF8">
    <property type="entry name" value="BRCA1-ASSOCIATED RING DOMAIN PROTEIN 1"/>
    <property type="match status" value="1"/>
</dbReference>
<dbReference type="GO" id="GO:0004842">
    <property type="term" value="F:ubiquitin-protein transferase activity"/>
    <property type="evidence" value="ECO:0007669"/>
    <property type="project" value="TreeGrafter"/>
</dbReference>
<dbReference type="Gene3D" id="1.25.40.20">
    <property type="entry name" value="Ankyrin repeat-containing domain"/>
    <property type="match status" value="1"/>
</dbReference>
<evidence type="ECO:0000256" key="8">
    <source>
        <dbReference type="ARBA" id="ARBA00031556"/>
    </source>
</evidence>
<dbReference type="Gene3D" id="3.40.50.10190">
    <property type="entry name" value="BRCT domain"/>
    <property type="match status" value="2"/>
</dbReference>
<accession>A0A067RK00</accession>
<dbReference type="PROSITE" id="PS50172">
    <property type="entry name" value="BRCT"/>
    <property type="match status" value="2"/>
</dbReference>
<evidence type="ECO:0000256" key="1">
    <source>
        <dbReference type="ARBA" id="ARBA00004286"/>
    </source>
</evidence>
<dbReference type="InterPro" id="IPR017907">
    <property type="entry name" value="Znf_RING_CS"/>
</dbReference>
<dbReference type="GO" id="GO:0031436">
    <property type="term" value="C:BRCA1-BARD1 complex"/>
    <property type="evidence" value="ECO:0007669"/>
    <property type="project" value="TreeGrafter"/>
</dbReference>
<feature type="domain" description="BRCT" evidence="13">
    <location>
        <begin position="334"/>
        <end position="420"/>
    </location>
</feature>
<dbReference type="InterPro" id="IPR013083">
    <property type="entry name" value="Znf_RING/FYVE/PHD"/>
</dbReference>
<dbReference type="InParanoid" id="A0A067RK00"/>
<dbReference type="Pfam" id="PF00533">
    <property type="entry name" value="BRCT"/>
    <property type="match status" value="1"/>
</dbReference>
<dbReference type="SUPFAM" id="SSF52113">
    <property type="entry name" value="BRCT domain"/>
    <property type="match status" value="2"/>
</dbReference>
<keyword evidence="5 10" id="KW-0863">Zinc-finger</keyword>
<keyword evidence="2" id="KW-0158">Chromosome</keyword>
<evidence type="ECO:0000256" key="4">
    <source>
        <dbReference type="ARBA" id="ARBA00022737"/>
    </source>
</evidence>
<dbReference type="SMART" id="SM00292">
    <property type="entry name" value="BRCT"/>
    <property type="match status" value="2"/>
</dbReference>
<feature type="domain" description="RING-type" evidence="12">
    <location>
        <begin position="20"/>
        <end position="55"/>
    </location>
</feature>
<dbReference type="eggNOG" id="KOG4362">
    <property type="taxonomic scope" value="Eukaryota"/>
</dbReference>
<comment type="subcellular location">
    <subcellularLocation>
        <location evidence="1">Chromosome</location>
    </subcellularLocation>
</comment>
<dbReference type="PROSITE" id="PS00518">
    <property type="entry name" value="ZF_RING_1"/>
    <property type="match status" value="1"/>
</dbReference>
<feature type="repeat" description="ANK" evidence="9">
    <location>
        <begin position="193"/>
        <end position="225"/>
    </location>
</feature>
<evidence type="ECO:0000256" key="9">
    <source>
        <dbReference type="PROSITE-ProRule" id="PRU00023"/>
    </source>
</evidence>
<feature type="repeat" description="ANK" evidence="9">
    <location>
        <begin position="226"/>
        <end position="258"/>
    </location>
</feature>
<dbReference type="Pfam" id="PF00097">
    <property type="entry name" value="zf-C3HC4"/>
    <property type="match status" value="1"/>
</dbReference>
<dbReference type="OMA" id="NMPHIKT"/>
<dbReference type="PROSITE" id="PS50297">
    <property type="entry name" value="ANK_REP_REGION"/>
    <property type="match status" value="3"/>
</dbReference>
<protein>
    <recommendedName>
        <fullName evidence="8">RING-type E3 ubiquitin transferase BRCA1</fullName>
    </recommendedName>
</protein>
<evidence type="ECO:0000313" key="14">
    <source>
        <dbReference type="EMBL" id="KDR23353.1"/>
    </source>
</evidence>
<keyword evidence="6" id="KW-0862">Zinc</keyword>
<dbReference type="CDD" id="cd17720">
    <property type="entry name" value="BRCT_Bard1_rpt2"/>
    <property type="match status" value="1"/>
</dbReference>
<evidence type="ECO:0000256" key="2">
    <source>
        <dbReference type="ARBA" id="ARBA00022454"/>
    </source>
</evidence>
<dbReference type="OrthoDB" id="2384350at2759"/>